<dbReference type="Proteomes" id="UP001623349">
    <property type="component" value="Unassembled WGS sequence"/>
</dbReference>
<organism evidence="3 4">
    <name type="scientific">Apodemus speciosus</name>
    <name type="common">Large Japanese field mouse</name>
    <dbReference type="NCBI Taxonomy" id="105296"/>
    <lineage>
        <taxon>Eukaryota</taxon>
        <taxon>Metazoa</taxon>
        <taxon>Chordata</taxon>
        <taxon>Craniata</taxon>
        <taxon>Vertebrata</taxon>
        <taxon>Euteleostomi</taxon>
        <taxon>Mammalia</taxon>
        <taxon>Eutheria</taxon>
        <taxon>Euarchontoglires</taxon>
        <taxon>Glires</taxon>
        <taxon>Rodentia</taxon>
        <taxon>Myomorpha</taxon>
        <taxon>Muroidea</taxon>
        <taxon>Muridae</taxon>
        <taxon>Murinae</taxon>
        <taxon>Apodemus</taxon>
    </lineage>
</organism>
<dbReference type="PANTHER" id="PTHR15836">
    <property type="entry name" value="PERIPHILIN 1"/>
    <property type="match status" value="1"/>
</dbReference>
<feature type="domain" description="Periphilin-1 C-terminal" evidence="2">
    <location>
        <begin position="330"/>
        <end position="411"/>
    </location>
</feature>
<evidence type="ECO:0000313" key="4">
    <source>
        <dbReference type="Proteomes" id="UP001623349"/>
    </source>
</evidence>
<evidence type="ECO:0000256" key="1">
    <source>
        <dbReference type="SAM" id="MobiDB-lite"/>
    </source>
</evidence>
<name>A0ABQ0FW59_APOSI</name>
<comment type="caution">
    <text evidence="3">The sequence shown here is derived from an EMBL/GenBank/DDBJ whole genome shotgun (WGS) entry which is preliminary data.</text>
</comment>
<dbReference type="InterPro" id="IPR028851">
    <property type="entry name" value="Pphln1"/>
</dbReference>
<accession>A0ABQ0FW59</accession>
<protein>
    <submittedName>
        <fullName evidence="3">Periphilin-1</fullName>
    </submittedName>
</protein>
<keyword evidence="4" id="KW-1185">Reference proteome</keyword>
<feature type="compositionally biased region" description="Basic and acidic residues" evidence="1">
    <location>
        <begin position="46"/>
        <end position="58"/>
    </location>
</feature>
<sequence>MESSNCQDPYQKAAVVAATVAQQWQVVVSTKNEIWSQQQHDYKQLQRERVPPRSHPSDGYHGVVNVPKRPPLIGKIPPLLDKMPRLLDKKQPLLARPDDGGYSKYNSHVGYRVYNESRNFSRNRRQGPYHTRHHESGYRWARYDYSTNRHPNYKGMKNSFRRKRFYSSHYSREWIPNKRQVPFFKQSPAGWKNTPLNRANYSMGSRSYFQEQNRAHFHHSPNRRKERFQSFQSSRNALCSSSSAVSSSKVLGKANRLTEKKLDEAENKWSNKVEKSEKIYEVEISKFQAQSKAIEKSENIHEVEISKFEAQSKTLVFIEQKEEPKSNIADGSEICDNNQQSIRSESIAMKTKEIEQVYRHDCETFGMVVKMLIDKDPSLEKPIQFSLKENLREIGERCLEELKHFITTLDNSPQGSERPF</sequence>
<dbReference type="InterPro" id="IPR057603">
    <property type="entry name" value="Periphilin-1_C"/>
</dbReference>
<gene>
    <name evidence="3" type="ORF">APTSU1_001853700</name>
</gene>
<evidence type="ECO:0000259" key="2">
    <source>
        <dbReference type="Pfam" id="PF25234"/>
    </source>
</evidence>
<reference evidence="3 4" key="1">
    <citation type="submission" date="2024-08" db="EMBL/GenBank/DDBJ databases">
        <title>The draft genome of Apodemus speciosus.</title>
        <authorList>
            <person name="Nabeshima K."/>
            <person name="Suzuki S."/>
            <person name="Onuma M."/>
        </authorList>
    </citation>
    <scope>NUCLEOTIDE SEQUENCE [LARGE SCALE GENOMIC DNA]</scope>
    <source>
        <strain evidence="3">IB14-021</strain>
    </source>
</reference>
<dbReference type="Pfam" id="PF25234">
    <property type="entry name" value="Periphilin_C"/>
    <property type="match status" value="1"/>
</dbReference>
<dbReference type="EMBL" id="BAAFST010000020">
    <property type="protein sequence ID" value="GAB1303296.1"/>
    <property type="molecule type" value="Genomic_DNA"/>
</dbReference>
<feature type="region of interest" description="Disordered" evidence="1">
    <location>
        <begin position="46"/>
        <end position="68"/>
    </location>
</feature>
<evidence type="ECO:0000313" key="3">
    <source>
        <dbReference type="EMBL" id="GAB1303296.1"/>
    </source>
</evidence>
<proteinExistence type="predicted"/>
<dbReference type="CDD" id="cd22896">
    <property type="entry name" value="periphilin-like"/>
    <property type="match status" value="1"/>
</dbReference>
<dbReference type="PANTHER" id="PTHR15836:SF4">
    <property type="entry name" value="PERIPHILIN-1"/>
    <property type="match status" value="1"/>
</dbReference>